<evidence type="ECO:0000313" key="2">
    <source>
        <dbReference type="EMBL" id="KAJ0217427.1"/>
    </source>
</evidence>
<comment type="caution">
    <text evidence="2">The sequence shown here is derived from an EMBL/GenBank/DDBJ whole genome shotgun (WGS) entry which is preliminary data.</text>
</comment>
<reference evidence="2 3" key="1">
    <citation type="journal article" date="2017" name="Nat. Commun.">
        <title>Genome assembly with in vitro proximity ligation data and whole-genome triplication in lettuce.</title>
        <authorList>
            <person name="Reyes-Chin-Wo S."/>
            <person name="Wang Z."/>
            <person name="Yang X."/>
            <person name="Kozik A."/>
            <person name="Arikit S."/>
            <person name="Song C."/>
            <person name="Xia L."/>
            <person name="Froenicke L."/>
            <person name="Lavelle D.O."/>
            <person name="Truco M.J."/>
            <person name="Xia R."/>
            <person name="Zhu S."/>
            <person name="Xu C."/>
            <person name="Xu H."/>
            <person name="Xu X."/>
            <person name="Cox K."/>
            <person name="Korf I."/>
            <person name="Meyers B.C."/>
            <person name="Michelmore R.W."/>
        </authorList>
    </citation>
    <scope>NUCLEOTIDE SEQUENCE [LARGE SCALE GENOMIC DNA]</scope>
    <source>
        <strain evidence="3">cv. Salinas</strain>
        <tissue evidence="2">Seedlings</tissue>
    </source>
</reference>
<dbReference type="EMBL" id="NBSK02000003">
    <property type="protein sequence ID" value="KAJ0217427.1"/>
    <property type="molecule type" value="Genomic_DNA"/>
</dbReference>
<name>A0A9R1XS59_LACSA</name>
<dbReference type="Proteomes" id="UP000235145">
    <property type="component" value="Unassembled WGS sequence"/>
</dbReference>
<dbReference type="InterPro" id="IPR000477">
    <property type="entry name" value="RT_dom"/>
</dbReference>
<proteinExistence type="predicted"/>
<organism evidence="2 3">
    <name type="scientific">Lactuca sativa</name>
    <name type="common">Garden lettuce</name>
    <dbReference type="NCBI Taxonomy" id="4236"/>
    <lineage>
        <taxon>Eukaryota</taxon>
        <taxon>Viridiplantae</taxon>
        <taxon>Streptophyta</taxon>
        <taxon>Embryophyta</taxon>
        <taxon>Tracheophyta</taxon>
        <taxon>Spermatophyta</taxon>
        <taxon>Magnoliopsida</taxon>
        <taxon>eudicotyledons</taxon>
        <taxon>Gunneridae</taxon>
        <taxon>Pentapetalae</taxon>
        <taxon>asterids</taxon>
        <taxon>campanulids</taxon>
        <taxon>Asterales</taxon>
        <taxon>Asteraceae</taxon>
        <taxon>Cichorioideae</taxon>
        <taxon>Cichorieae</taxon>
        <taxon>Lactucinae</taxon>
        <taxon>Lactuca</taxon>
    </lineage>
</organism>
<dbReference type="PROSITE" id="PS50878">
    <property type="entry name" value="RT_POL"/>
    <property type="match status" value="1"/>
</dbReference>
<evidence type="ECO:0000259" key="1">
    <source>
        <dbReference type="PROSITE" id="PS50878"/>
    </source>
</evidence>
<evidence type="ECO:0000313" key="3">
    <source>
        <dbReference type="Proteomes" id="UP000235145"/>
    </source>
</evidence>
<sequence length="164" mass="18673">MERGIRQGDSLSPFLFIIAAEVLNVALDMAKQIGAFEGIQLPRQGRTISHLQYADGVIFLGSWSIENAKNLIKILRCFELSSGLKENLSKVSYLALVSQTAIWICWPDIAIVPLEPFLSYILDYRLELLWLECRIGILSSREILGEIIKIESLYIIFWWPSNTL</sequence>
<dbReference type="AlphaFoldDB" id="A0A9R1XS59"/>
<keyword evidence="3" id="KW-1185">Reference proteome</keyword>
<gene>
    <name evidence="2" type="ORF">LSAT_V11C300117800</name>
</gene>
<feature type="domain" description="Reverse transcriptase" evidence="1">
    <location>
        <begin position="1"/>
        <end position="122"/>
    </location>
</feature>
<protein>
    <recommendedName>
        <fullName evidence="1">Reverse transcriptase domain-containing protein</fullName>
    </recommendedName>
</protein>
<accession>A0A9R1XS59</accession>